<proteinExistence type="predicted"/>
<feature type="region of interest" description="Disordered" evidence="1">
    <location>
        <begin position="1"/>
        <end position="20"/>
    </location>
</feature>
<protein>
    <submittedName>
        <fullName evidence="2">Uncharacterized protein</fullName>
    </submittedName>
</protein>
<keyword evidence="3" id="KW-1185">Reference proteome</keyword>
<feature type="compositionally biased region" description="Gly residues" evidence="1">
    <location>
        <begin position="1"/>
        <end position="10"/>
    </location>
</feature>
<comment type="caution">
    <text evidence="2">The sequence shown here is derived from an EMBL/GenBank/DDBJ whole genome shotgun (WGS) entry which is preliminary data.</text>
</comment>
<sequence length="108" mass="11644">MTGERTGGCGSENETAMAEAPAREINFGDSSSVRINNTRRRGRRPVTGAADVRLLPGYLVLSWRKRGPRGSLHLPAFSESILTRSTRCAAHSGSSSRHLGEFSVTVSE</sequence>
<dbReference type="AlphaFoldDB" id="A0AAV7WWI1"/>
<accession>A0AAV7WWI1</accession>
<organism evidence="2 3">
    <name type="scientific">Pleurodeles waltl</name>
    <name type="common">Iberian ribbed newt</name>
    <dbReference type="NCBI Taxonomy" id="8319"/>
    <lineage>
        <taxon>Eukaryota</taxon>
        <taxon>Metazoa</taxon>
        <taxon>Chordata</taxon>
        <taxon>Craniata</taxon>
        <taxon>Vertebrata</taxon>
        <taxon>Euteleostomi</taxon>
        <taxon>Amphibia</taxon>
        <taxon>Batrachia</taxon>
        <taxon>Caudata</taxon>
        <taxon>Salamandroidea</taxon>
        <taxon>Salamandridae</taxon>
        <taxon>Pleurodelinae</taxon>
        <taxon>Pleurodeles</taxon>
    </lineage>
</organism>
<reference evidence="2" key="1">
    <citation type="journal article" date="2022" name="bioRxiv">
        <title>Sequencing and chromosome-scale assembly of the giantPleurodeles waltlgenome.</title>
        <authorList>
            <person name="Brown T."/>
            <person name="Elewa A."/>
            <person name="Iarovenko S."/>
            <person name="Subramanian E."/>
            <person name="Araus A.J."/>
            <person name="Petzold A."/>
            <person name="Susuki M."/>
            <person name="Suzuki K.-i.T."/>
            <person name="Hayashi T."/>
            <person name="Toyoda A."/>
            <person name="Oliveira C."/>
            <person name="Osipova E."/>
            <person name="Leigh N.D."/>
            <person name="Simon A."/>
            <person name="Yun M.H."/>
        </authorList>
    </citation>
    <scope>NUCLEOTIDE SEQUENCE</scope>
    <source>
        <strain evidence="2">20211129_DDA</strain>
        <tissue evidence="2">Liver</tissue>
    </source>
</reference>
<evidence type="ECO:0000313" key="2">
    <source>
        <dbReference type="EMBL" id="KAJ1217081.1"/>
    </source>
</evidence>
<dbReference type="Proteomes" id="UP001066276">
    <property type="component" value="Chromosome 1_1"/>
</dbReference>
<evidence type="ECO:0000313" key="3">
    <source>
        <dbReference type="Proteomes" id="UP001066276"/>
    </source>
</evidence>
<name>A0AAV7WWI1_PLEWA</name>
<dbReference type="EMBL" id="JANPWB010000001">
    <property type="protein sequence ID" value="KAJ1217081.1"/>
    <property type="molecule type" value="Genomic_DNA"/>
</dbReference>
<evidence type="ECO:0000256" key="1">
    <source>
        <dbReference type="SAM" id="MobiDB-lite"/>
    </source>
</evidence>
<gene>
    <name evidence="2" type="ORF">NDU88_004676</name>
</gene>